<evidence type="ECO:0000313" key="6">
    <source>
        <dbReference type="Proteomes" id="UP000077671"/>
    </source>
</evidence>
<accession>A0A8T8TBB5</accession>
<dbReference type="PANTHER" id="PTHR44942:SF4">
    <property type="entry name" value="METHYLTRANSFERASE TYPE 11 DOMAIN-CONTAINING PROTEIN"/>
    <property type="match status" value="1"/>
</dbReference>
<name>A0A8T8TBB5_9BASI</name>
<evidence type="ECO:0000256" key="3">
    <source>
        <dbReference type="ARBA" id="ARBA00022679"/>
    </source>
</evidence>
<gene>
    <name evidence="5" type="ORF">A4X03_0g4286</name>
</gene>
<evidence type="ECO:0000313" key="5">
    <source>
        <dbReference type="EMBL" id="KAE8258762.1"/>
    </source>
</evidence>
<dbReference type="SUPFAM" id="SSF53335">
    <property type="entry name" value="S-adenosyl-L-methionine-dependent methyltransferases"/>
    <property type="match status" value="1"/>
</dbReference>
<dbReference type="AlphaFoldDB" id="A0A8T8TBB5"/>
<dbReference type="GO" id="GO:0008757">
    <property type="term" value="F:S-adenosylmethionine-dependent methyltransferase activity"/>
    <property type="evidence" value="ECO:0007669"/>
    <property type="project" value="InterPro"/>
</dbReference>
<reference evidence="5" key="2">
    <citation type="journal article" date="2019" name="IMA Fungus">
        <title>Genome sequencing and comparison of five Tilletia species to identify candidate genes for the detection of regulated species infecting wheat.</title>
        <authorList>
            <person name="Nguyen H.D.T."/>
            <person name="Sultana T."/>
            <person name="Kesanakurti P."/>
            <person name="Hambleton S."/>
        </authorList>
    </citation>
    <scope>NUCLEOTIDE SEQUENCE</scope>
    <source>
        <strain evidence="5">DAOMC 238032</strain>
    </source>
</reference>
<dbReference type="InterPro" id="IPR029063">
    <property type="entry name" value="SAM-dependent_MTases_sf"/>
</dbReference>
<reference evidence="5" key="1">
    <citation type="submission" date="2016-04" db="EMBL/GenBank/DDBJ databases">
        <authorList>
            <person name="Nguyen H.D."/>
            <person name="Kesanakurti P."/>
            <person name="Cullis J."/>
            <person name="Levesque C.A."/>
            <person name="Hambleton S."/>
        </authorList>
    </citation>
    <scope>NUCLEOTIDE SEQUENCE</scope>
    <source>
        <strain evidence="5">DAOMC 238032</strain>
    </source>
</reference>
<dbReference type="InterPro" id="IPR013216">
    <property type="entry name" value="Methyltransf_11"/>
</dbReference>
<organism evidence="5 6">
    <name type="scientific">Tilletia caries</name>
    <name type="common">wheat bunt fungus</name>
    <dbReference type="NCBI Taxonomy" id="13290"/>
    <lineage>
        <taxon>Eukaryota</taxon>
        <taxon>Fungi</taxon>
        <taxon>Dikarya</taxon>
        <taxon>Basidiomycota</taxon>
        <taxon>Ustilaginomycotina</taxon>
        <taxon>Exobasidiomycetes</taxon>
        <taxon>Tilletiales</taxon>
        <taxon>Tilletiaceae</taxon>
        <taxon>Tilletia</taxon>
    </lineage>
</organism>
<comment type="caution">
    <text evidence="5">The sequence shown here is derived from an EMBL/GenBank/DDBJ whole genome shotgun (WGS) entry which is preliminary data.</text>
</comment>
<feature type="domain" description="Methyltransferase type 11" evidence="4">
    <location>
        <begin position="70"/>
        <end position="188"/>
    </location>
</feature>
<keyword evidence="3" id="KW-0808">Transferase</keyword>
<sequence>MATFSKSTFDAASYLAFRPSYPPWLYDHVLAFHRSSRNVTSGGVDPAAIQRQHRGGDTPAPAPQFRSAWDLGCGPGISTIALLPHFGSVKGLEPSANMVANALRLDSRSSLETLPAALRELLKPNDKNHDKNFGTVDYVQGNAEDLDKFCKPASADLIIAAQAAHWFSYDRLWPSLSRSIAPGGTVAFWCYAEFGLPDFPECRTAPLISAFMSAPGRMGDEARALVDGGEVTNVGGFFEQPGRTILERGLVDVPWPWEVEGCDAAEWDQASASRSMHSVLSLHTNSEWPPIHNESQAAGQVMDRVVSWDGLERYLRTASAVNNFLHQHPDDKAQHAGRDVVQRFVDRLRENVPSGTETLRLRWPLSLMMVKAR</sequence>
<evidence type="ECO:0000259" key="4">
    <source>
        <dbReference type="Pfam" id="PF08241"/>
    </source>
</evidence>
<protein>
    <recommendedName>
        <fullName evidence="4">Methyltransferase type 11 domain-containing protein</fullName>
    </recommendedName>
</protein>
<dbReference type="Gene3D" id="3.40.50.150">
    <property type="entry name" value="Vaccinia Virus protein VP39"/>
    <property type="match status" value="1"/>
</dbReference>
<keyword evidence="2" id="KW-0489">Methyltransferase</keyword>
<dbReference type="PANTHER" id="PTHR44942">
    <property type="entry name" value="METHYLTRANSF_11 DOMAIN-CONTAINING PROTEIN"/>
    <property type="match status" value="1"/>
</dbReference>
<evidence type="ECO:0000256" key="2">
    <source>
        <dbReference type="ARBA" id="ARBA00022603"/>
    </source>
</evidence>
<dbReference type="Pfam" id="PF08241">
    <property type="entry name" value="Methyltransf_11"/>
    <property type="match status" value="1"/>
</dbReference>
<dbReference type="Proteomes" id="UP000077671">
    <property type="component" value="Unassembled WGS sequence"/>
</dbReference>
<dbReference type="InterPro" id="IPR051052">
    <property type="entry name" value="Diverse_substrate_MTase"/>
</dbReference>
<dbReference type="CDD" id="cd02440">
    <property type="entry name" value="AdoMet_MTases"/>
    <property type="match status" value="1"/>
</dbReference>
<evidence type="ECO:0000256" key="1">
    <source>
        <dbReference type="ARBA" id="ARBA00008361"/>
    </source>
</evidence>
<proteinExistence type="inferred from homology"/>
<comment type="similarity">
    <text evidence="1">Belongs to the methyltransferase superfamily.</text>
</comment>
<dbReference type="GO" id="GO:0032259">
    <property type="term" value="P:methylation"/>
    <property type="evidence" value="ECO:0007669"/>
    <property type="project" value="UniProtKB-KW"/>
</dbReference>
<dbReference type="EMBL" id="LWDD02000565">
    <property type="protein sequence ID" value="KAE8258762.1"/>
    <property type="molecule type" value="Genomic_DNA"/>
</dbReference>